<evidence type="ECO:0000256" key="1">
    <source>
        <dbReference type="SAM" id="Phobius"/>
    </source>
</evidence>
<organism evidence="2 3">
    <name type="scientific">Enterobacter phage Arya</name>
    <dbReference type="NCBI Taxonomy" id="1864622"/>
    <lineage>
        <taxon>Viruses</taxon>
        <taxon>Duplodnaviria</taxon>
        <taxon>Heunggongvirae</taxon>
        <taxon>Uroviricota</taxon>
        <taxon>Caudoviricetes</taxon>
        <taxon>Iiscvirinae</taxon>
        <taxon>Aryavirus</taxon>
        <taxon>Aryavirus arya</taxon>
    </lineage>
</organism>
<feature type="transmembrane region" description="Helical" evidence="1">
    <location>
        <begin position="6"/>
        <end position="23"/>
    </location>
</feature>
<gene>
    <name evidence="2" type="ORF">BI096_gp36</name>
</gene>
<protein>
    <recommendedName>
        <fullName evidence="4">Holin</fullName>
    </recommendedName>
</protein>
<reference evidence="2 3" key="2">
    <citation type="submission" date="2016-07" db="EMBL/GenBank/DDBJ databases">
        <title>Whole genome sequeicing and characterization of Enterobacter phage Arya isolated from the termite gut.</title>
        <authorList>
            <person name="Tikhe C."/>
            <person name="Husseneder C."/>
        </authorList>
    </citation>
    <scope>NUCLEOTIDE SEQUENCE [LARGE SCALE GENOMIC DNA]</scope>
</reference>
<evidence type="ECO:0000313" key="3">
    <source>
        <dbReference type="Proteomes" id="UP000201689"/>
    </source>
</evidence>
<dbReference type="GeneID" id="29064968"/>
<sequence length="93" mass="10488">MTTFAINFIAVCFIFIWASWCVMYSGVKDGIVGKLFFSLVAISALAIIIHTLTGHYAKRPFITMNVSIALVGARHVFLSWLKRFKAAQQRHHS</sequence>
<keyword evidence="1" id="KW-0812">Transmembrane</keyword>
<dbReference type="OrthoDB" id="21385at10239"/>
<keyword evidence="3" id="KW-1185">Reference proteome</keyword>
<keyword evidence="1" id="KW-0472">Membrane</keyword>
<feature type="transmembrane region" description="Helical" evidence="1">
    <location>
        <begin position="35"/>
        <end position="56"/>
    </location>
</feature>
<dbReference type="KEGG" id="vg:29064968"/>
<dbReference type="EMBL" id="KX231828">
    <property type="protein sequence ID" value="ANN86169.1"/>
    <property type="molecule type" value="Genomic_DNA"/>
</dbReference>
<proteinExistence type="predicted"/>
<accession>A0A193GYR7</accession>
<feature type="transmembrane region" description="Helical" evidence="1">
    <location>
        <begin position="62"/>
        <end position="81"/>
    </location>
</feature>
<name>A0A193GYR7_9CAUD</name>
<evidence type="ECO:0008006" key="4">
    <source>
        <dbReference type="Google" id="ProtNLM"/>
    </source>
</evidence>
<dbReference type="RefSeq" id="YP_009284325.1">
    <property type="nucleotide sequence ID" value="NC_031048.1"/>
</dbReference>
<keyword evidence="1" id="KW-1133">Transmembrane helix</keyword>
<dbReference type="Proteomes" id="UP000201689">
    <property type="component" value="Segment"/>
</dbReference>
<reference evidence="2 3" key="1">
    <citation type="submission" date="2016-05" db="EMBL/GenBank/DDBJ databases">
        <authorList>
            <person name="Lavstsen T."/>
            <person name="Jespersen J.S."/>
        </authorList>
    </citation>
    <scope>NUCLEOTIDE SEQUENCE [LARGE SCALE GENOMIC DNA]</scope>
</reference>
<evidence type="ECO:0000313" key="2">
    <source>
        <dbReference type="EMBL" id="ANN86169.1"/>
    </source>
</evidence>